<gene>
    <name evidence="9" type="primary">rpoD_1</name>
    <name evidence="9" type="ORF">ADICEAN_00381</name>
</gene>
<dbReference type="Pfam" id="PF04542">
    <property type="entry name" value="Sigma70_r2"/>
    <property type="match status" value="1"/>
</dbReference>
<dbReference type="InterPro" id="IPR013324">
    <property type="entry name" value="RNA_pol_sigma_r3/r4-like"/>
</dbReference>
<sequence length="287" mass="32948">MRQLKISKQITNRESQSLDKYLQEIGKVDLLTPDEEVELAKRIRQGDQMALEKLTKANLRFVVSVAKQYQNQGLSLGDLINEGNLGLIKAAQRFDETRGFKFISYAVWWIRQSILQALAEQSRIVRLPLNRVGSLNKISKTFSELEQKYEREPSPEELAESLEVSTNEVVDTMRISGRHVSMDAPFVQGEENSLLDVLENDSEETPDAELMNDSLRREVQRALSTLTQREADVIALYFGLNGEHSMTLEEIGEKFNLTRERVRQIKEKAIRRLRHTSRSKALKPYLG</sequence>
<name>M7N791_9BACT</name>
<feature type="domain" description="RNA polymerase sigma-70 region 2" evidence="7">
    <location>
        <begin position="56"/>
        <end position="123"/>
    </location>
</feature>
<evidence type="ECO:0000256" key="3">
    <source>
        <dbReference type="ARBA" id="ARBA00023125"/>
    </source>
</evidence>
<dbReference type="RefSeq" id="WP_009193790.1">
    <property type="nucleotide sequence ID" value="NZ_AODQ01000005.1"/>
</dbReference>
<dbReference type="SUPFAM" id="SSF88946">
    <property type="entry name" value="Sigma2 domain of RNA polymerase sigma factors"/>
    <property type="match status" value="1"/>
</dbReference>
<dbReference type="GO" id="GO:0003677">
    <property type="term" value="F:DNA binding"/>
    <property type="evidence" value="ECO:0007669"/>
    <property type="project" value="UniProtKB-KW"/>
</dbReference>
<dbReference type="eggNOG" id="COG0568">
    <property type="taxonomic scope" value="Bacteria"/>
</dbReference>
<dbReference type="SUPFAM" id="SSF88659">
    <property type="entry name" value="Sigma3 and sigma4 domains of RNA polymerase sigma factors"/>
    <property type="match status" value="2"/>
</dbReference>
<dbReference type="Pfam" id="PF00140">
    <property type="entry name" value="Sigma70_r1_2"/>
    <property type="match status" value="1"/>
</dbReference>
<dbReference type="Pfam" id="PF04545">
    <property type="entry name" value="Sigma70_r4"/>
    <property type="match status" value="1"/>
</dbReference>
<dbReference type="InterPro" id="IPR007630">
    <property type="entry name" value="RNA_pol_sigma70_r4"/>
</dbReference>
<comment type="caution">
    <text evidence="9">The sequence shown here is derived from an EMBL/GenBank/DDBJ whole genome shotgun (WGS) entry which is preliminary data.</text>
</comment>
<dbReference type="Pfam" id="PF04539">
    <property type="entry name" value="Sigma70_r3"/>
    <property type="match status" value="1"/>
</dbReference>
<keyword evidence="3" id="KW-0238">DNA-binding</keyword>
<accession>M7N791</accession>
<dbReference type="InterPro" id="IPR013325">
    <property type="entry name" value="RNA_pol_sigma_r2"/>
</dbReference>
<evidence type="ECO:0000259" key="6">
    <source>
        <dbReference type="Pfam" id="PF04539"/>
    </source>
</evidence>
<dbReference type="InterPro" id="IPR014284">
    <property type="entry name" value="RNA_pol_sigma-70_dom"/>
</dbReference>
<evidence type="ECO:0000313" key="9">
    <source>
        <dbReference type="EMBL" id="EMR04483.1"/>
    </source>
</evidence>
<dbReference type="PATRIC" id="fig|1279009.4.peg.382"/>
<proteinExistence type="predicted"/>
<feature type="domain" description="RNA polymerase sigma-70 region 3" evidence="6">
    <location>
        <begin position="135"/>
        <end position="207"/>
    </location>
</feature>
<dbReference type="PRINTS" id="PR00046">
    <property type="entry name" value="SIGMA70FCT"/>
</dbReference>
<dbReference type="Gene3D" id="1.10.601.10">
    <property type="entry name" value="RNA Polymerase Primary Sigma Factor"/>
    <property type="match status" value="2"/>
</dbReference>
<dbReference type="STRING" id="1279009.ADICEAN_00381"/>
<dbReference type="PANTHER" id="PTHR30603:SF47">
    <property type="entry name" value="RNA POLYMERASE SIGMA FACTOR SIGD, CHLOROPLASTIC"/>
    <property type="match status" value="1"/>
</dbReference>
<dbReference type="Proteomes" id="UP000011910">
    <property type="component" value="Unassembled WGS sequence"/>
</dbReference>
<dbReference type="InterPro" id="IPR050239">
    <property type="entry name" value="Sigma-70_RNA_pol_init_factors"/>
</dbReference>
<dbReference type="InterPro" id="IPR007627">
    <property type="entry name" value="RNA_pol_sigma70_r2"/>
</dbReference>
<dbReference type="NCBIfam" id="TIGR02937">
    <property type="entry name" value="sigma70-ECF"/>
    <property type="match status" value="1"/>
</dbReference>
<dbReference type="InterPro" id="IPR036388">
    <property type="entry name" value="WH-like_DNA-bd_sf"/>
</dbReference>
<evidence type="ECO:0000256" key="1">
    <source>
        <dbReference type="ARBA" id="ARBA00023015"/>
    </source>
</evidence>
<keyword evidence="2" id="KW-0731">Sigma factor</keyword>
<evidence type="ECO:0000256" key="2">
    <source>
        <dbReference type="ARBA" id="ARBA00023082"/>
    </source>
</evidence>
<dbReference type="GO" id="GO:0006352">
    <property type="term" value="P:DNA-templated transcription initiation"/>
    <property type="evidence" value="ECO:0007669"/>
    <property type="project" value="InterPro"/>
</dbReference>
<keyword evidence="4" id="KW-0804">Transcription</keyword>
<protein>
    <submittedName>
        <fullName evidence="9">RNA polymerase sigma factor rpoD</fullName>
    </submittedName>
</protein>
<dbReference type="Gene3D" id="1.10.10.10">
    <property type="entry name" value="Winged helix-like DNA-binding domain superfamily/Winged helix DNA-binding domain"/>
    <property type="match status" value="2"/>
</dbReference>
<dbReference type="InterPro" id="IPR007624">
    <property type="entry name" value="RNA_pol_sigma70_r3"/>
</dbReference>
<dbReference type="PIRSF" id="PIRSF000770">
    <property type="entry name" value="RNA_pol_sigma-SigE/K"/>
    <property type="match status" value="1"/>
</dbReference>
<dbReference type="OrthoDB" id="9809557at2"/>
<keyword evidence="1" id="KW-0805">Transcription regulation</keyword>
<evidence type="ECO:0000259" key="7">
    <source>
        <dbReference type="Pfam" id="PF04542"/>
    </source>
</evidence>
<dbReference type="CDD" id="cd06171">
    <property type="entry name" value="Sigma70_r4"/>
    <property type="match status" value="1"/>
</dbReference>
<dbReference type="InterPro" id="IPR009042">
    <property type="entry name" value="RNA_pol_sigma70_r1_2"/>
</dbReference>
<evidence type="ECO:0000313" key="10">
    <source>
        <dbReference type="Proteomes" id="UP000011910"/>
    </source>
</evidence>
<dbReference type="GO" id="GO:0016987">
    <property type="term" value="F:sigma factor activity"/>
    <property type="evidence" value="ECO:0007669"/>
    <property type="project" value="UniProtKB-KW"/>
</dbReference>
<evidence type="ECO:0000259" key="8">
    <source>
        <dbReference type="Pfam" id="PF04545"/>
    </source>
</evidence>
<evidence type="ECO:0000256" key="4">
    <source>
        <dbReference type="ARBA" id="ARBA00023163"/>
    </source>
</evidence>
<dbReference type="InterPro" id="IPR000943">
    <property type="entry name" value="RNA_pol_sigma70"/>
</dbReference>
<feature type="domain" description="RNA polymerase sigma-70 region 1.2" evidence="5">
    <location>
        <begin position="17"/>
        <end position="48"/>
    </location>
</feature>
<feature type="domain" description="RNA polymerase sigma-70 region 4" evidence="8">
    <location>
        <begin position="222"/>
        <end position="275"/>
    </location>
</feature>
<reference evidence="9 10" key="1">
    <citation type="journal article" date="2013" name="Genome Announc.">
        <title>Draft Genome Sequence of Cesiribacter andamanensis Strain AMV16T, Isolated from a Soil Sample from a Mud Volcano in the Andaman Islands, India.</title>
        <authorList>
            <person name="Shivaji S."/>
            <person name="Ara S."/>
            <person name="Begum Z."/>
            <person name="Srinivas T.N."/>
            <person name="Singh A."/>
            <person name="Kumar Pinnaka A."/>
        </authorList>
    </citation>
    <scope>NUCLEOTIDE SEQUENCE [LARGE SCALE GENOMIC DNA]</scope>
    <source>
        <strain evidence="9 10">AMV16</strain>
    </source>
</reference>
<organism evidence="9 10">
    <name type="scientific">Cesiribacter andamanensis AMV16</name>
    <dbReference type="NCBI Taxonomy" id="1279009"/>
    <lineage>
        <taxon>Bacteria</taxon>
        <taxon>Pseudomonadati</taxon>
        <taxon>Bacteroidota</taxon>
        <taxon>Cytophagia</taxon>
        <taxon>Cytophagales</taxon>
        <taxon>Cesiribacteraceae</taxon>
        <taxon>Cesiribacter</taxon>
    </lineage>
</organism>
<dbReference type="EMBL" id="AODQ01000005">
    <property type="protein sequence ID" value="EMR04483.1"/>
    <property type="molecule type" value="Genomic_DNA"/>
</dbReference>
<dbReference type="AlphaFoldDB" id="M7N791"/>
<dbReference type="PANTHER" id="PTHR30603">
    <property type="entry name" value="RNA POLYMERASE SIGMA FACTOR RPO"/>
    <property type="match status" value="1"/>
</dbReference>
<keyword evidence="10" id="KW-1185">Reference proteome</keyword>
<evidence type="ECO:0000259" key="5">
    <source>
        <dbReference type="Pfam" id="PF00140"/>
    </source>
</evidence>